<dbReference type="EMBL" id="SRSO01000021">
    <property type="protein sequence ID" value="TGV01630.1"/>
    <property type="molecule type" value="Genomic_DNA"/>
</dbReference>
<feature type="domain" description="Beta-xylosidase C-terminal Concanavalin A-like" evidence="8">
    <location>
        <begin position="360"/>
        <end position="506"/>
    </location>
</feature>
<keyword evidence="10" id="KW-1185">Reference proteome</keyword>
<dbReference type="SUPFAM" id="SSF49899">
    <property type="entry name" value="Concanavalin A-like lectins/glucanases"/>
    <property type="match status" value="1"/>
</dbReference>
<gene>
    <name evidence="9" type="ORF">EM932_14250</name>
</gene>
<evidence type="ECO:0000256" key="4">
    <source>
        <dbReference type="PIRSR" id="PIRSR606710-1"/>
    </source>
</evidence>
<evidence type="ECO:0000256" key="3">
    <source>
        <dbReference type="ARBA" id="ARBA00023295"/>
    </source>
</evidence>
<name>A0A4S1DU92_9FLAO</name>
<dbReference type="Gene3D" id="2.115.10.20">
    <property type="entry name" value="Glycosyl hydrolase domain, family 43"/>
    <property type="match status" value="1"/>
</dbReference>
<dbReference type="Pfam" id="PF17851">
    <property type="entry name" value="GH43_C2"/>
    <property type="match status" value="1"/>
</dbReference>
<evidence type="ECO:0000256" key="2">
    <source>
        <dbReference type="ARBA" id="ARBA00022801"/>
    </source>
</evidence>
<keyword evidence="7" id="KW-0732">Signal</keyword>
<dbReference type="PROSITE" id="PS51257">
    <property type="entry name" value="PROKAR_LIPOPROTEIN"/>
    <property type="match status" value="1"/>
</dbReference>
<dbReference type="CDD" id="cd09001">
    <property type="entry name" value="GH43_FsAxh1-like"/>
    <property type="match status" value="1"/>
</dbReference>
<dbReference type="Pfam" id="PF04616">
    <property type="entry name" value="Glyco_hydro_43"/>
    <property type="match status" value="1"/>
</dbReference>
<dbReference type="GO" id="GO:0004553">
    <property type="term" value="F:hydrolase activity, hydrolyzing O-glycosyl compounds"/>
    <property type="evidence" value="ECO:0007669"/>
    <property type="project" value="InterPro"/>
</dbReference>
<dbReference type="InterPro" id="IPR013320">
    <property type="entry name" value="ConA-like_dom_sf"/>
</dbReference>
<feature type="site" description="Important for catalytic activity, responsible for pKa modulation of the active site Glu and correct orientation of both the proton donor and substrate" evidence="5">
    <location>
        <position position="167"/>
    </location>
</feature>
<reference evidence="9 10" key="1">
    <citation type="submission" date="2019-04" db="EMBL/GenBank/DDBJ databases">
        <authorList>
            <person name="Liu A."/>
        </authorList>
    </citation>
    <scope>NUCLEOTIDE SEQUENCE [LARGE SCALE GENOMIC DNA]</scope>
    <source>
        <strain evidence="9 10">RZ03</strain>
    </source>
</reference>
<feature type="active site" description="Proton donor" evidence="4">
    <location>
        <position position="234"/>
    </location>
</feature>
<proteinExistence type="inferred from homology"/>
<comment type="caution">
    <text evidence="9">The sequence shown here is derived from an EMBL/GenBank/DDBJ whole genome shotgun (WGS) entry which is preliminary data.</text>
</comment>
<dbReference type="PANTHER" id="PTHR42812">
    <property type="entry name" value="BETA-XYLOSIDASE"/>
    <property type="match status" value="1"/>
</dbReference>
<dbReference type="InterPro" id="IPR041542">
    <property type="entry name" value="GH43_C2"/>
</dbReference>
<dbReference type="Proteomes" id="UP000307602">
    <property type="component" value="Unassembled WGS sequence"/>
</dbReference>
<dbReference type="RefSeq" id="WP_135877868.1">
    <property type="nucleotide sequence ID" value="NZ_SRSO01000021.1"/>
</dbReference>
<feature type="chain" id="PRO_5020614640" evidence="7">
    <location>
        <begin position="21"/>
        <end position="582"/>
    </location>
</feature>
<dbReference type="OrthoDB" id="9801455at2"/>
<keyword evidence="2 6" id="KW-0378">Hydrolase</keyword>
<evidence type="ECO:0000256" key="5">
    <source>
        <dbReference type="PIRSR" id="PIRSR606710-2"/>
    </source>
</evidence>
<evidence type="ECO:0000313" key="10">
    <source>
        <dbReference type="Proteomes" id="UP000307602"/>
    </source>
</evidence>
<dbReference type="InterPro" id="IPR051795">
    <property type="entry name" value="Glycosyl_Hydrlase_43"/>
</dbReference>
<evidence type="ECO:0000256" key="6">
    <source>
        <dbReference type="RuleBase" id="RU361187"/>
    </source>
</evidence>
<dbReference type="PANTHER" id="PTHR42812:SF12">
    <property type="entry name" value="BETA-XYLOSIDASE-RELATED"/>
    <property type="match status" value="1"/>
</dbReference>
<dbReference type="InterPro" id="IPR006710">
    <property type="entry name" value="Glyco_hydro_43"/>
</dbReference>
<evidence type="ECO:0000256" key="1">
    <source>
        <dbReference type="ARBA" id="ARBA00009865"/>
    </source>
</evidence>
<evidence type="ECO:0000313" key="9">
    <source>
        <dbReference type="EMBL" id="TGV01630.1"/>
    </source>
</evidence>
<sequence length="582" mass="66001">MKLNRLLKPLFILLMVLLSACRKEPKAKHTETSQTIYKNPIITADFSDPDVIRVGEDYYMTASSFNMAPGLPILHSKDLVNWKLIGHGIQQIPDALFEYKNRSKDQLDYNVPRLGKGVFAPAIRYHDGYFWIFWGDPDAGIYRVKTKDPAGEWNKPVLVQKASGWIDPSPIWDKDTGKAYLTHAHAASRRGINGRIDVWEMNWEGTKLIGDAVTVFDAKNPEKFPTEKYQSVIEGTKFMKRGEWFYILCPAGGVEFGWQTALRSKNPKGPYEIRTICEPDDTGINGPHQGGLVESHIGEWWFIHFQSVGTLGRIARLEPAHWTKDDWPVIGVDSNNDGIGNPVATYTTPLPIVPFKLQTSDDFSSETLGLQWQWPANPQKKWYKIEDGKLILPALFSANQKLERVPQVLTQMFPDFNFSATVKMGPSEYRGIRAGLASLGRKSFDIGLEKIQDTMKVSMRFGTQTLSSTTITGTDFWLRLDTNGELPTPLKYRVKLSKEEKETRKAILQDYQLKDLDYYGNGIIHGQFLFSTNGKDFTRLGPEFEVRSGSWIGARIGLYCLQKDTNKPPGQISFDEIVFDIK</sequence>
<dbReference type="InterPro" id="IPR023296">
    <property type="entry name" value="Glyco_hydro_beta-prop_sf"/>
</dbReference>
<feature type="active site" description="Proton acceptor" evidence="4">
    <location>
        <position position="48"/>
    </location>
</feature>
<comment type="similarity">
    <text evidence="1 6">Belongs to the glycosyl hydrolase 43 family.</text>
</comment>
<dbReference type="SUPFAM" id="SSF75005">
    <property type="entry name" value="Arabinanase/levansucrase/invertase"/>
    <property type="match status" value="1"/>
</dbReference>
<evidence type="ECO:0000259" key="8">
    <source>
        <dbReference type="Pfam" id="PF17851"/>
    </source>
</evidence>
<organism evidence="9 10">
    <name type="scientific">Flavivirga rizhaonensis</name>
    <dbReference type="NCBI Taxonomy" id="2559571"/>
    <lineage>
        <taxon>Bacteria</taxon>
        <taxon>Pseudomonadati</taxon>
        <taxon>Bacteroidota</taxon>
        <taxon>Flavobacteriia</taxon>
        <taxon>Flavobacteriales</taxon>
        <taxon>Flavobacteriaceae</taxon>
        <taxon>Flavivirga</taxon>
    </lineage>
</organism>
<keyword evidence="3 6" id="KW-0326">Glycosidase</keyword>
<evidence type="ECO:0000256" key="7">
    <source>
        <dbReference type="SAM" id="SignalP"/>
    </source>
</evidence>
<feature type="signal peptide" evidence="7">
    <location>
        <begin position="1"/>
        <end position="20"/>
    </location>
</feature>
<protein>
    <submittedName>
        <fullName evidence="9">Glycosyl hydrolase 43 family protein</fullName>
    </submittedName>
</protein>
<dbReference type="AlphaFoldDB" id="A0A4S1DU92"/>
<dbReference type="GO" id="GO:0005975">
    <property type="term" value="P:carbohydrate metabolic process"/>
    <property type="evidence" value="ECO:0007669"/>
    <property type="project" value="InterPro"/>
</dbReference>
<dbReference type="Gene3D" id="2.60.120.200">
    <property type="match status" value="1"/>
</dbReference>
<accession>A0A4S1DU92</accession>